<proteinExistence type="predicted"/>
<sequence length="168" mass="19918">MMLKEQKSEIQESLNEEINQGIEEERPEEVDCVRILFTVQDESQLRDCAKYLSNYWSDEKDLDYELKEELIRRLPRVNTQIQKELWASLLKNLNFSVKEKLFIVELLCFWLCSSISEDTVKINCMYTLSELINKNDFSRQTAISSIRNQMIWGSLRVKEVGNEILQKI</sequence>
<reference evidence="1 2" key="1">
    <citation type="submission" date="2018-03" db="EMBL/GenBank/DDBJ databases">
        <title>Genomic Encyclopedia of Archaeal and Bacterial Type Strains, Phase II (KMG-II): from individual species to whole genera.</title>
        <authorList>
            <person name="Goeker M."/>
        </authorList>
    </citation>
    <scope>NUCLEOTIDE SEQUENCE [LARGE SCALE GENOMIC DNA]</scope>
    <source>
        <strain evidence="1 2">DSM 28229</strain>
    </source>
</reference>
<evidence type="ECO:0000313" key="2">
    <source>
        <dbReference type="Proteomes" id="UP000245535"/>
    </source>
</evidence>
<protein>
    <submittedName>
        <fullName evidence="1">Uncharacterized protein</fullName>
    </submittedName>
</protein>
<evidence type="ECO:0000313" key="1">
    <source>
        <dbReference type="EMBL" id="PWJ44145.1"/>
    </source>
</evidence>
<dbReference type="RefSeq" id="WP_146201608.1">
    <property type="nucleotide sequence ID" value="NZ_QGDO01000001.1"/>
</dbReference>
<comment type="caution">
    <text evidence="1">The sequence shown here is derived from an EMBL/GenBank/DDBJ whole genome shotgun (WGS) entry which is preliminary data.</text>
</comment>
<name>A0A315ZF11_SEDFL</name>
<dbReference type="Proteomes" id="UP000245535">
    <property type="component" value="Unassembled WGS sequence"/>
</dbReference>
<dbReference type="AlphaFoldDB" id="A0A315ZF11"/>
<keyword evidence="2" id="KW-1185">Reference proteome</keyword>
<gene>
    <name evidence="1" type="ORF">BC781_101495</name>
</gene>
<accession>A0A315ZF11</accession>
<dbReference type="EMBL" id="QGDO01000001">
    <property type="protein sequence ID" value="PWJ44145.1"/>
    <property type="molecule type" value="Genomic_DNA"/>
</dbReference>
<organism evidence="1 2">
    <name type="scientific">Sediminitomix flava</name>
    <dbReference type="NCBI Taxonomy" id="379075"/>
    <lineage>
        <taxon>Bacteria</taxon>
        <taxon>Pseudomonadati</taxon>
        <taxon>Bacteroidota</taxon>
        <taxon>Cytophagia</taxon>
        <taxon>Cytophagales</taxon>
        <taxon>Flammeovirgaceae</taxon>
        <taxon>Sediminitomix</taxon>
    </lineage>
</organism>